<keyword evidence="4" id="KW-1185">Reference proteome</keyword>
<feature type="compositionally biased region" description="Acidic residues" evidence="1">
    <location>
        <begin position="147"/>
        <end position="156"/>
    </location>
</feature>
<feature type="compositionally biased region" description="Polar residues" evidence="1">
    <location>
        <begin position="299"/>
        <end position="330"/>
    </location>
</feature>
<evidence type="ECO:0000259" key="2">
    <source>
        <dbReference type="Pfam" id="PF10444"/>
    </source>
</evidence>
<dbReference type="Pfam" id="PF10444">
    <property type="entry name" value="Nbl1_Borealin_N"/>
    <property type="match status" value="1"/>
</dbReference>
<dbReference type="Proteomes" id="UP000193648">
    <property type="component" value="Unassembled WGS sequence"/>
</dbReference>
<protein>
    <recommendedName>
        <fullName evidence="2">Borealin N-terminal domain-containing protein</fullName>
    </recommendedName>
</protein>
<dbReference type="OrthoDB" id="2392550at2759"/>
<dbReference type="GeneID" id="33565594"/>
<feature type="compositionally biased region" description="Basic and acidic residues" evidence="1">
    <location>
        <begin position="157"/>
        <end position="175"/>
    </location>
</feature>
<dbReference type="InParanoid" id="A0A1Y2GTH4"/>
<organism evidence="3 4">
    <name type="scientific">Lobosporangium transversale</name>
    <dbReference type="NCBI Taxonomy" id="64571"/>
    <lineage>
        <taxon>Eukaryota</taxon>
        <taxon>Fungi</taxon>
        <taxon>Fungi incertae sedis</taxon>
        <taxon>Mucoromycota</taxon>
        <taxon>Mortierellomycotina</taxon>
        <taxon>Mortierellomycetes</taxon>
        <taxon>Mortierellales</taxon>
        <taxon>Mortierellaceae</taxon>
        <taxon>Lobosporangium</taxon>
    </lineage>
</organism>
<dbReference type="EMBL" id="MCFF01000013">
    <property type="protein sequence ID" value="ORZ20030.1"/>
    <property type="molecule type" value="Genomic_DNA"/>
</dbReference>
<comment type="caution">
    <text evidence="3">The sequence shown here is derived from an EMBL/GenBank/DDBJ whole genome shotgun (WGS) entry which is preliminary data.</text>
</comment>
<evidence type="ECO:0000313" key="4">
    <source>
        <dbReference type="Proteomes" id="UP000193648"/>
    </source>
</evidence>
<reference evidence="3 4" key="1">
    <citation type="submission" date="2016-07" db="EMBL/GenBank/DDBJ databases">
        <title>Pervasive Adenine N6-methylation of Active Genes in Fungi.</title>
        <authorList>
            <consortium name="DOE Joint Genome Institute"/>
            <person name="Mondo S.J."/>
            <person name="Dannebaum R.O."/>
            <person name="Kuo R.C."/>
            <person name="Labutti K."/>
            <person name="Haridas S."/>
            <person name="Kuo A."/>
            <person name="Salamov A."/>
            <person name="Ahrendt S.R."/>
            <person name="Lipzen A."/>
            <person name="Sullivan W."/>
            <person name="Andreopoulos W.B."/>
            <person name="Clum A."/>
            <person name="Lindquist E."/>
            <person name="Daum C."/>
            <person name="Ramamoorthy G.K."/>
            <person name="Gryganskyi A."/>
            <person name="Culley D."/>
            <person name="Magnuson J.K."/>
            <person name="James T.Y."/>
            <person name="O'Malley M.A."/>
            <person name="Stajich J.E."/>
            <person name="Spatafora J.W."/>
            <person name="Visel A."/>
            <person name="Grigoriev I.V."/>
        </authorList>
    </citation>
    <scope>NUCLEOTIDE SEQUENCE [LARGE SCALE GENOMIC DNA]</scope>
    <source>
        <strain evidence="3 4">NRRL 3116</strain>
    </source>
</reference>
<evidence type="ECO:0000256" key="1">
    <source>
        <dbReference type="SAM" id="MobiDB-lite"/>
    </source>
</evidence>
<feature type="region of interest" description="Disordered" evidence="1">
    <location>
        <begin position="299"/>
        <end position="332"/>
    </location>
</feature>
<sequence length="344" mass="38141">MPRPTLQIVSGRSPRSYLATTSYDTRNLPNPFQDTPLLSSTTSPITTNLKTTATTPSITATAVTIPIASDTIASTTPFLSSSSSSFPPSLLSKSISANVPETSPTLYLGNSQNGLFDTALASTGEREYLTDQKQHTSSQQRNSEHQGEDEDEDEDKEGNGHDKLRRDQDQPHEQIQDEENPLVHLTAGQREAAVENLEIETMDRIQKLRASIGVLANSLRFRSEAEINRLPAAVRTMTVEEYWFKYNGNAKEYLAQQSMKKATADTSFLQALGMISHKRKREGSSDGLWIQKQKIESGNETGQNSALRRQYSGALSSSINTGQQRRNTSKPFVDSRLDITRKKE</sequence>
<feature type="domain" description="Borealin N-terminal" evidence="2">
    <location>
        <begin position="189"/>
        <end position="242"/>
    </location>
</feature>
<name>A0A1Y2GTH4_9FUNG</name>
<dbReference type="RefSeq" id="XP_021882570.1">
    <property type="nucleotide sequence ID" value="XM_022023750.1"/>
</dbReference>
<dbReference type="AlphaFoldDB" id="A0A1Y2GTH4"/>
<accession>A0A1Y2GTH4</accession>
<gene>
    <name evidence="3" type="ORF">BCR41DRAFT_351152</name>
</gene>
<evidence type="ECO:0000313" key="3">
    <source>
        <dbReference type="EMBL" id="ORZ20030.1"/>
    </source>
</evidence>
<dbReference type="InterPro" id="IPR018851">
    <property type="entry name" value="Borealin_N"/>
</dbReference>
<feature type="region of interest" description="Disordered" evidence="1">
    <location>
        <begin position="129"/>
        <end position="187"/>
    </location>
</feature>
<proteinExistence type="predicted"/>